<dbReference type="Proteomes" id="UP001218188">
    <property type="component" value="Unassembled WGS sequence"/>
</dbReference>
<dbReference type="EMBL" id="JARJCM010000003">
    <property type="protein sequence ID" value="KAJ7046362.1"/>
    <property type="molecule type" value="Genomic_DNA"/>
</dbReference>
<proteinExistence type="predicted"/>
<sequence>MNTRLGSPLFALCFSVTPGTHGFLGLKHGLQTCLWFCPILQRTKKWMQHGCSDRKLLWKIVYVCFLFSAGTGEQFLGAKEMGNTKNFGVSA</sequence>
<name>A0AAD6TM57_9AGAR</name>
<gene>
    <name evidence="1" type="ORF">C8F04DRAFT_1064076</name>
</gene>
<keyword evidence="2" id="KW-1185">Reference proteome</keyword>
<organism evidence="1 2">
    <name type="scientific">Mycena alexandri</name>
    <dbReference type="NCBI Taxonomy" id="1745969"/>
    <lineage>
        <taxon>Eukaryota</taxon>
        <taxon>Fungi</taxon>
        <taxon>Dikarya</taxon>
        <taxon>Basidiomycota</taxon>
        <taxon>Agaricomycotina</taxon>
        <taxon>Agaricomycetes</taxon>
        <taxon>Agaricomycetidae</taxon>
        <taxon>Agaricales</taxon>
        <taxon>Marasmiineae</taxon>
        <taxon>Mycenaceae</taxon>
        <taxon>Mycena</taxon>
    </lineage>
</organism>
<evidence type="ECO:0000313" key="2">
    <source>
        <dbReference type="Proteomes" id="UP001218188"/>
    </source>
</evidence>
<protein>
    <submittedName>
        <fullName evidence="1">Uncharacterized protein</fullName>
    </submittedName>
</protein>
<comment type="caution">
    <text evidence="1">The sequence shown here is derived from an EMBL/GenBank/DDBJ whole genome shotgun (WGS) entry which is preliminary data.</text>
</comment>
<accession>A0AAD6TM57</accession>
<evidence type="ECO:0000313" key="1">
    <source>
        <dbReference type="EMBL" id="KAJ7046362.1"/>
    </source>
</evidence>
<reference evidence="1" key="1">
    <citation type="submission" date="2023-03" db="EMBL/GenBank/DDBJ databases">
        <title>Massive genome expansion in bonnet fungi (Mycena s.s.) driven by repeated elements and novel gene families across ecological guilds.</title>
        <authorList>
            <consortium name="Lawrence Berkeley National Laboratory"/>
            <person name="Harder C.B."/>
            <person name="Miyauchi S."/>
            <person name="Viragh M."/>
            <person name="Kuo A."/>
            <person name="Thoen E."/>
            <person name="Andreopoulos B."/>
            <person name="Lu D."/>
            <person name="Skrede I."/>
            <person name="Drula E."/>
            <person name="Henrissat B."/>
            <person name="Morin E."/>
            <person name="Kohler A."/>
            <person name="Barry K."/>
            <person name="LaButti K."/>
            <person name="Morin E."/>
            <person name="Salamov A."/>
            <person name="Lipzen A."/>
            <person name="Mereny Z."/>
            <person name="Hegedus B."/>
            <person name="Baldrian P."/>
            <person name="Stursova M."/>
            <person name="Weitz H."/>
            <person name="Taylor A."/>
            <person name="Grigoriev I.V."/>
            <person name="Nagy L.G."/>
            <person name="Martin F."/>
            <person name="Kauserud H."/>
        </authorList>
    </citation>
    <scope>NUCLEOTIDE SEQUENCE</scope>
    <source>
        <strain evidence="1">CBHHK200</strain>
    </source>
</reference>
<dbReference type="AlphaFoldDB" id="A0AAD6TM57"/>